<comment type="pathway">
    <text evidence="2">Carbohydrate metabolism; tricarboxylic acid cycle; isocitrate from oxaloacetate: step 2/2.</text>
</comment>
<sequence length="937" mass="100544">MSENTLGAKATLDVAGREYEIYRLGAVPGLEKLPYSLKVLAEALLRTEDGKNITADHVQALASWDPQADPDTEIQFTPARVVMQDFTGVPCVVDLATMREAVVELGGDPSVINPLAPAEMVIDHSVVIDVFGRSDALQRNTDLEYERNRERYQFLRWGQTAFDNFKVVPPGTGIVHQVNLEYLARGIMTKDADGVTQAYPDSCVGTDSHTTMINGLGVLGWGVGGIEAEAAMLGQPVSMLIPKVVGFKLTGEIPAGATATDVVLTITQMLREHGVVGKFVEFYGEGVGAVPLANRATIGNMSPEFGSTAAIFPIDGVTIDYLKLTGRSPEQVALVEAYCKEQGMWHDPSAEGYVEPVFSEYLELDLSTVVPSIAGPKRPQDRIEVTNAKAAFSQSILNYVDHEASKSQGLDESVEETFPASDPIAAEAHAGDAPEPRETSSEIAKRRPHKHVPLTMADGTETALDHGAVVIASITSCTNTSNPSVMLAAALLARNANRKGLNVKPWVKTSMAPGSQVVTDYYEKAGLWPDLEALGYHLVGYGCTTCIGNSGPLPEEVSQAVNDNDLAVVSVLSGNRNFEGRINPDVKMNYLASPPLVIAYALAGTMDHDFDSDPLGTDSEGNDVFLRDIWPDAQEVESIVQSSITEEMFAKDYADVFAGDERWTGLPTPDGKTFEWADDSTYVRKPPYFEGMGAEPEPVEDIAGARVLALLGDSVTTDHISPAGAIKADSPAGVYLADNGVERRDFNSYGSRRGNHEVMIRGTFANIRLRNLLLDGVEGGFTHNFVTGEQDTIYDAAQDYAASGTPLVVLAGKEYGSGSSRDWAAKGTRLLGVRAVITESFERIHRSNLIGMGVLPLQFPAGESAGSLGLDGTETFDIVGVSAFSAGEHPRTLPVKATKADGSVVEFDAVVRIDTPGEADYFRNGGILQYVLRSLVA</sequence>
<dbReference type="FunFam" id="3.30.499.10:FF:000009">
    <property type="entry name" value="Aconitate hydratase"/>
    <property type="match status" value="1"/>
</dbReference>
<dbReference type="GO" id="GO:0006099">
    <property type="term" value="P:tricarboxylic acid cycle"/>
    <property type="evidence" value="ECO:0007669"/>
    <property type="project" value="UniProtKB-KW"/>
</dbReference>
<feature type="domain" description="Aconitase/3-isopropylmalate dehydratase large subunit alpha/beta/alpha" evidence="14">
    <location>
        <begin position="65"/>
        <end position="604"/>
    </location>
</feature>
<evidence type="ECO:0000256" key="6">
    <source>
        <dbReference type="ARBA" id="ARBA00022532"/>
    </source>
</evidence>
<protein>
    <recommendedName>
        <fullName evidence="5">Aconitate hydratase A</fullName>
        <ecNumber evidence="4">4.2.1.3</ecNumber>
    </recommendedName>
</protein>
<keyword evidence="8" id="KW-0694">RNA-binding</keyword>
<evidence type="ECO:0000256" key="8">
    <source>
        <dbReference type="ARBA" id="ARBA00022884"/>
    </source>
</evidence>
<dbReference type="InterPro" id="IPR018136">
    <property type="entry name" value="Aconitase_4Fe-4S_BS"/>
</dbReference>
<feature type="region of interest" description="Disordered" evidence="13">
    <location>
        <begin position="427"/>
        <end position="448"/>
    </location>
</feature>
<dbReference type="InterPro" id="IPR044137">
    <property type="entry name" value="AcnA_IRP_Swivel"/>
</dbReference>
<dbReference type="GO" id="GO:0019679">
    <property type="term" value="P:propionate metabolic process, methylcitrate cycle"/>
    <property type="evidence" value="ECO:0007669"/>
    <property type="project" value="UniProtKB-ARBA"/>
</dbReference>
<dbReference type="NCBIfam" id="NF006757">
    <property type="entry name" value="PRK09277.1"/>
    <property type="match status" value="1"/>
</dbReference>
<dbReference type="PANTHER" id="PTHR11670">
    <property type="entry name" value="ACONITASE/IRON-RESPONSIVE ELEMENT FAMILY MEMBER"/>
    <property type="match status" value="1"/>
</dbReference>
<name>A0A919Q2I8_9MICO</name>
<dbReference type="GO" id="GO:0051536">
    <property type="term" value="F:iron-sulfur cluster binding"/>
    <property type="evidence" value="ECO:0007669"/>
    <property type="project" value="UniProtKB-KW"/>
</dbReference>
<evidence type="ECO:0000259" key="15">
    <source>
        <dbReference type="Pfam" id="PF00694"/>
    </source>
</evidence>
<proteinExistence type="inferred from homology"/>
<dbReference type="InterPro" id="IPR001030">
    <property type="entry name" value="Acoase/IPM_deHydtase_lsu_aba"/>
</dbReference>
<evidence type="ECO:0000256" key="12">
    <source>
        <dbReference type="ARBA" id="ARBA00023501"/>
    </source>
</evidence>
<feature type="compositionally biased region" description="Basic and acidic residues" evidence="13">
    <location>
        <begin position="429"/>
        <end position="445"/>
    </location>
</feature>
<evidence type="ECO:0000256" key="9">
    <source>
        <dbReference type="ARBA" id="ARBA00023004"/>
    </source>
</evidence>
<dbReference type="GO" id="GO:0046872">
    <property type="term" value="F:metal ion binding"/>
    <property type="evidence" value="ECO:0007669"/>
    <property type="project" value="UniProtKB-KW"/>
</dbReference>
<dbReference type="EMBL" id="BONR01000002">
    <property type="protein sequence ID" value="GIG54676.1"/>
    <property type="molecule type" value="Genomic_DNA"/>
</dbReference>
<keyword evidence="9" id="KW-0408">Iron</keyword>
<dbReference type="InterPro" id="IPR015931">
    <property type="entry name" value="Acnase/IPM_dHydase_lsu_aba_1/3"/>
</dbReference>
<dbReference type="GO" id="GO:0003723">
    <property type="term" value="F:RNA binding"/>
    <property type="evidence" value="ECO:0007669"/>
    <property type="project" value="UniProtKB-KW"/>
</dbReference>
<dbReference type="Pfam" id="PF00694">
    <property type="entry name" value="Aconitase_C"/>
    <property type="match status" value="1"/>
</dbReference>
<evidence type="ECO:0000256" key="7">
    <source>
        <dbReference type="ARBA" id="ARBA00022723"/>
    </source>
</evidence>
<dbReference type="FunFam" id="3.30.499.10:FF:000002">
    <property type="entry name" value="Aconitate hydratase"/>
    <property type="match status" value="1"/>
</dbReference>
<dbReference type="PROSITE" id="PS01244">
    <property type="entry name" value="ACONITASE_2"/>
    <property type="match status" value="1"/>
</dbReference>
<keyword evidence="10" id="KW-0411">Iron-sulfur</keyword>
<evidence type="ECO:0000256" key="5">
    <source>
        <dbReference type="ARBA" id="ARBA00019378"/>
    </source>
</evidence>
<evidence type="ECO:0000256" key="2">
    <source>
        <dbReference type="ARBA" id="ARBA00004717"/>
    </source>
</evidence>
<reference evidence="16" key="1">
    <citation type="submission" date="2021-01" db="EMBL/GenBank/DDBJ databases">
        <title>Whole genome shotgun sequence of Demequina activiva NBRC 110675.</title>
        <authorList>
            <person name="Komaki H."/>
            <person name="Tamura T."/>
        </authorList>
    </citation>
    <scope>NUCLEOTIDE SEQUENCE</scope>
    <source>
        <strain evidence="16">NBRC 110675</strain>
    </source>
</reference>
<evidence type="ECO:0000259" key="14">
    <source>
        <dbReference type="Pfam" id="PF00330"/>
    </source>
</evidence>
<dbReference type="GO" id="GO:0003994">
    <property type="term" value="F:aconitate hydratase activity"/>
    <property type="evidence" value="ECO:0007669"/>
    <property type="project" value="UniProtKB-EC"/>
</dbReference>
<dbReference type="CDD" id="cd01580">
    <property type="entry name" value="AcnA_IRP_Swivel"/>
    <property type="match status" value="1"/>
</dbReference>
<dbReference type="InterPro" id="IPR036008">
    <property type="entry name" value="Aconitase_4Fe-4S_dom"/>
</dbReference>
<gene>
    <name evidence="16" type="primary">acnA</name>
    <name evidence="16" type="ORF">Dac01nite_14280</name>
</gene>
<accession>A0A919Q2I8</accession>
<dbReference type="NCBIfam" id="NF009520">
    <property type="entry name" value="PRK12881.1"/>
    <property type="match status" value="1"/>
</dbReference>
<comment type="catalytic activity">
    <reaction evidence="12">
        <text>citrate = D-threo-isocitrate</text>
        <dbReference type="Rhea" id="RHEA:10336"/>
        <dbReference type="ChEBI" id="CHEBI:15562"/>
        <dbReference type="ChEBI" id="CHEBI:16947"/>
        <dbReference type="EC" id="4.2.1.3"/>
    </reaction>
</comment>
<evidence type="ECO:0000256" key="11">
    <source>
        <dbReference type="ARBA" id="ARBA00023239"/>
    </source>
</evidence>
<keyword evidence="17" id="KW-1185">Reference proteome</keyword>
<dbReference type="Gene3D" id="6.10.190.10">
    <property type="match status" value="1"/>
</dbReference>
<dbReference type="InterPro" id="IPR006249">
    <property type="entry name" value="Aconitase/IRP2"/>
</dbReference>
<dbReference type="InterPro" id="IPR015928">
    <property type="entry name" value="Aconitase/3IPM_dehydase_swvl"/>
</dbReference>
<dbReference type="EC" id="4.2.1.3" evidence="4"/>
<dbReference type="SUPFAM" id="SSF53732">
    <property type="entry name" value="Aconitase iron-sulfur domain"/>
    <property type="match status" value="1"/>
</dbReference>
<keyword evidence="7" id="KW-0479">Metal-binding</keyword>
<dbReference type="InterPro" id="IPR000573">
    <property type="entry name" value="AconitaseA/IPMdHydase_ssu_swvl"/>
</dbReference>
<dbReference type="SUPFAM" id="SSF52016">
    <property type="entry name" value="LeuD/IlvD-like"/>
    <property type="match status" value="1"/>
</dbReference>
<evidence type="ECO:0000313" key="17">
    <source>
        <dbReference type="Proteomes" id="UP000652354"/>
    </source>
</evidence>
<dbReference type="PRINTS" id="PR00415">
    <property type="entry name" value="ACONITASE"/>
</dbReference>
<evidence type="ECO:0000256" key="13">
    <source>
        <dbReference type="SAM" id="MobiDB-lite"/>
    </source>
</evidence>
<organism evidence="16 17">
    <name type="scientific">Demequina activiva</name>
    <dbReference type="NCBI Taxonomy" id="1582364"/>
    <lineage>
        <taxon>Bacteria</taxon>
        <taxon>Bacillati</taxon>
        <taxon>Actinomycetota</taxon>
        <taxon>Actinomycetes</taxon>
        <taxon>Micrococcales</taxon>
        <taxon>Demequinaceae</taxon>
        <taxon>Demequina</taxon>
    </lineage>
</organism>
<dbReference type="Pfam" id="PF00330">
    <property type="entry name" value="Aconitase"/>
    <property type="match status" value="1"/>
</dbReference>
<comment type="caution">
    <text evidence="16">The sequence shown here is derived from an EMBL/GenBank/DDBJ whole genome shotgun (WGS) entry which is preliminary data.</text>
</comment>
<evidence type="ECO:0000256" key="3">
    <source>
        <dbReference type="ARBA" id="ARBA00007185"/>
    </source>
</evidence>
<dbReference type="RefSeq" id="WP_203655067.1">
    <property type="nucleotide sequence ID" value="NZ_BONR01000002.1"/>
</dbReference>
<evidence type="ECO:0000256" key="10">
    <source>
        <dbReference type="ARBA" id="ARBA00023014"/>
    </source>
</evidence>
<evidence type="ECO:0000256" key="1">
    <source>
        <dbReference type="ARBA" id="ARBA00001966"/>
    </source>
</evidence>
<dbReference type="PROSITE" id="PS00450">
    <property type="entry name" value="ACONITASE_1"/>
    <property type="match status" value="1"/>
</dbReference>
<dbReference type="FunFam" id="3.20.19.10:FF:000001">
    <property type="entry name" value="Aconitate hydratase"/>
    <property type="match status" value="1"/>
</dbReference>
<comment type="similarity">
    <text evidence="3">Belongs to the aconitase/IPM isomerase family.</text>
</comment>
<dbReference type="Gene3D" id="3.30.499.10">
    <property type="entry name" value="Aconitase, domain 3"/>
    <property type="match status" value="2"/>
</dbReference>
<evidence type="ECO:0000256" key="4">
    <source>
        <dbReference type="ARBA" id="ARBA00012926"/>
    </source>
</evidence>
<dbReference type="Proteomes" id="UP000652354">
    <property type="component" value="Unassembled WGS sequence"/>
</dbReference>
<dbReference type="AlphaFoldDB" id="A0A919Q2I8"/>
<keyword evidence="6" id="KW-0816">Tricarboxylic acid cycle</keyword>
<comment type="cofactor">
    <cofactor evidence="1">
        <name>[4Fe-4S] cluster</name>
        <dbReference type="ChEBI" id="CHEBI:49883"/>
    </cofactor>
</comment>
<feature type="domain" description="Aconitase A/isopropylmalate dehydratase small subunit swivel" evidence="15">
    <location>
        <begin position="734"/>
        <end position="861"/>
    </location>
</feature>
<evidence type="ECO:0000313" key="16">
    <source>
        <dbReference type="EMBL" id="GIG54676.1"/>
    </source>
</evidence>
<dbReference type="Gene3D" id="3.20.19.10">
    <property type="entry name" value="Aconitase, domain 4"/>
    <property type="match status" value="1"/>
</dbReference>
<keyword evidence="11" id="KW-0456">Lyase</keyword>